<keyword evidence="1" id="KW-0808">Transferase</keyword>
<comment type="caution">
    <text evidence="4">The sequence shown here is derived from an EMBL/GenBank/DDBJ whole genome shotgun (WGS) entry which is preliminary data.</text>
</comment>
<gene>
    <name evidence="4" type="ORF">AZ78_5054</name>
</gene>
<dbReference type="InterPro" id="IPR016181">
    <property type="entry name" value="Acyl_CoA_acyltransferase"/>
</dbReference>
<dbReference type="Proteomes" id="UP000023435">
    <property type="component" value="Unassembled WGS sequence"/>
</dbReference>
<keyword evidence="5" id="KW-1185">Reference proteome</keyword>
<dbReference type="InterPro" id="IPR000182">
    <property type="entry name" value="GNAT_dom"/>
</dbReference>
<dbReference type="SUPFAM" id="SSF55729">
    <property type="entry name" value="Acyl-CoA N-acyltransferases (Nat)"/>
    <property type="match status" value="1"/>
</dbReference>
<evidence type="ECO:0000256" key="2">
    <source>
        <dbReference type="ARBA" id="ARBA00023315"/>
    </source>
</evidence>
<accession>A0A108U4H1</accession>
<evidence type="ECO:0000259" key="3">
    <source>
        <dbReference type="PROSITE" id="PS51186"/>
    </source>
</evidence>
<dbReference type="CDD" id="cd04301">
    <property type="entry name" value="NAT_SF"/>
    <property type="match status" value="1"/>
</dbReference>
<dbReference type="EMBL" id="JAJA02000002">
    <property type="protein sequence ID" value="KWS02387.1"/>
    <property type="molecule type" value="Genomic_DNA"/>
</dbReference>
<dbReference type="AlphaFoldDB" id="A0A108U4H1"/>
<dbReference type="RefSeq" id="WP_051547449.1">
    <property type="nucleotide sequence ID" value="NZ_JAJA02000002.1"/>
</dbReference>
<reference evidence="4 5" key="1">
    <citation type="journal article" date="2014" name="Genome Announc.">
        <title>Draft Genome Sequence of Lysobacter capsici AZ78, a Bacterium Antagonistic to Plant-Pathogenic Oomycetes.</title>
        <authorList>
            <person name="Puopolo G."/>
            <person name="Sonego P."/>
            <person name="Engelen K."/>
            <person name="Pertot I."/>
        </authorList>
    </citation>
    <scope>NUCLEOTIDE SEQUENCE [LARGE SCALE GENOMIC DNA]</scope>
    <source>
        <strain evidence="4 5">AZ78</strain>
    </source>
</reference>
<organism evidence="4 5">
    <name type="scientific">Lysobacter capsici AZ78</name>
    <dbReference type="NCBI Taxonomy" id="1444315"/>
    <lineage>
        <taxon>Bacteria</taxon>
        <taxon>Pseudomonadati</taxon>
        <taxon>Pseudomonadota</taxon>
        <taxon>Gammaproteobacteria</taxon>
        <taxon>Lysobacterales</taxon>
        <taxon>Lysobacteraceae</taxon>
        <taxon>Lysobacter</taxon>
    </lineage>
</organism>
<dbReference type="InterPro" id="IPR050832">
    <property type="entry name" value="Bact_Acetyltransf"/>
</dbReference>
<sequence length="161" mass="17837">MNPNDSSAVDSGGYVFAAATEADLPRLIPVLRAFYEVEHLPWNEPALRRALSVLIGDPNAGRLRLILRDDEIAGYFVLGFCFSLEFGGRFGLLDELFVLPAHRGGGLAKRALSEVETLCRTEGLDALRLEVNDDNAHARGIYERAGYVAHPRRLMTLWLQA</sequence>
<dbReference type="OrthoDB" id="193056at2"/>
<protein>
    <submittedName>
        <fullName evidence="4">Histone acetyltransferase HPA2</fullName>
    </submittedName>
</protein>
<dbReference type="Pfam" id="PF00583">
    <property type="entry name" value="Acetyltransf_1"/>
    <property type="match status" value="1"/>
</dbReference>
<dbReference type="Gene3D" id="3.40.630.30">
    <property type="match status" value="1"/>
</dbReference>
<proteinExistence type="predicted"/>
<dbReference type="PANTHER" id="PTHR43877:SF2">
    <property type="entry name" value="AMINOALKYLPHOSPHONATE N-ACETYLTRANSFERASE-RELATED"/>
    <property type="match status" value="1"/>
</dbReference>
<evidence type="ECO:0000313" key="5">
    <source>
        <dbReference type="Proteomes" id="UP000023435"/>
    </source>
</evidence>
<feature type="domain" description="N-acetyltransferase" evidence="3">
    <location>
        <begin position="14"/>
        <end position="161"/>
    </location>
</feature>
<evidence type="ECO:0000313" key="4">
    <source>
        <dbReference type="EMBL" id="KWS02387.1"/>
    </source>
</evidence>
<name>A0A108U4H1_9GAMM</name>
<dbReference type="PANTHER" id="PTHR43877">
    <property type="entry name" value="AMINOALKYLPHOSPHONATE N-ACETYLTRANSFERASE-RELATED-RELATED"/>
    <property type="match status" value="1"/>
</dbReference>
<dbReference type="PROSITE" id="PS51186">
    <property type="entry name" value="GNAT"/>
    <property type="match status" value="1"/>
</dbReference>
<keyword evidence="2" id="KW-0012">Acyltransferase</keyword>
<dbReference type="GO" id="GO:0016747">
    <property type="term" value="F:acyltransferase activity, transferring groups other than amino-acyl groups"/>
    <property type="evidence" value="ECO:0007669"/>
    <property type="project" value="InterPro"/>
</dbReference>
<evidence type="ECO:0000256" key="1">
    <source>
        <dbReference type="ARBA" id="ARBA00022679"/>
    </source>
</evidence>